<dbReference type="InterPro" id="IPR005467">
    <property type="entry name" value="His_kinase_dom"/>
</dbReference>
<dbReference type="GO" id="GO:0000155">
    <property type="term" value="F:phosphorelay sensor kinase activity"/>
    <property type="evidence" value="ECO:0007669"/>
    <property type="project" value="InterPro"/>
</dbReference>
<dbReference type="PANTHER" id="PTHR43547:SF10">
    <property type="entry name" value="SENSOR HISTIDINE KINASE DCUS"/>
    <property type="match status" value="1"/>
</dbReference>
<dbReference type="Proteomes" id="UP000637643">
    <property type="component" value="Unassembled WGS sequence"/>
</dbReference>
<evidence type="ECO:0000313" key="16">
    <source>
        <dbReference type="EMBL" id="GGF74216.1"/>
    </source>
</evidence>
<dbReference type="InterPro" id="IPR016120">
    <property type="entry name" value="Sig_transdc_His_kin_SpoOB"/>
</dbReference>
<reference evidence="16" key="1">
    <citation type="journal article" date="2014" name="Int. J. Syst. Evol. Microbiol.">
        <title>Complete genome sequence of Corynebacterium casei LMG S-19264T (=DSM 44701T), isolated from a smear-ripened cheese.</title>
        <authorList>
            <consortium name="US DOE Joint Genome Institute (JGI-PGF)"/>
            <person name="Walter F."/>
            <person name="Albersmeier A."/>
            <person name="Kalinowski J."/>
            <person name="Ruckert C."/>
        </authorList>
    </citation>
    <scope>NUCLEOTIDE SEQUENCE</scope>
    <source>
        <strain evidence="16">CGMCC 1.16134</strain>
    </source>
</reference>
<keyword evidence="11 14" id="KW-1133">Transmembrane helix</keyword>
<dbReference type="InterPro" id="IPR029151">
    <property type="entry name" value="Sensor-like_sf"/>
</dbReference>
<dbReference type="InterPro" id="IPR036890">
    <property type="entry name" value="HATPase_C_sf"/>
</dbReference>
<evidence type="ECO:0000256" key="10">
    <source>
        <dbReference type="ARBA" id="ARBA00022840"/>
    </source>
</evidence>
<dbReference type="Pfam" id="PF14689">
    <property type="entry name" value="SPOB_a"/>
    <property type="match status" value="1"/>
</dbReference>
<reference evidence="16" key="2">
    <citation type="submission" date="2020-09" db="EMBL/GenBank/DDBJ databases">
        <authorList>
            <person name="Sun Q."/>
            <person name="Zhou Y."/>
        </authorList>
    </citation>
    <scope>NUCLEOTIDE SEQUENCE</scope>
    <source>
        <strain evidence="16">CGMCC 1.16134</strain>
    </source>
</reference>
<accession>A0A917FG09</accession>
<dbReference type="SUPFAM" id="SSF103190">
    <property type="entry name" value="Sensory domain-like"/>
    <property type="match status" value="1"/>
</dbReference>
<dbReference type="Pfam" id="PF02518">
    <property type="entry name" value="HATPase_c"/>
    <property type="match status" value="1"/>
</dbReference>
<evidence type="ECO:0000256" key="1">
    <source>
        <dbReference type="ARBA" id="ARBA00000085"/>
    </source>
</evidence>
<comment type="subcellular location">
    <subcellularLocation>
        <location evidence="2">Cell membrane</location>
        <topology evidence="2">Multi-pass membrane protein</topology>
    </subcellularLocation>
</comment>
<dbReference type="PRINTS" id="PR00344">
    <property type="entry name" value="BCTRLSENSOR"/>
</dbReference>
<keyword evidence="9 16" id="KW-0418">Kinase</keyword>
<feature type="transmembrane region" description="Helical" evidence="14">
    <location>
        <begin position="12"/>
        <end position="33"/>
    </location>
</feature>
<dbReference type="SUPFAM" id="SSF55874">
    <property type="entry name" value="ATPase domain of HSP90 chaperone/DNA topoisomerase II/histidine kinase"/>
    <property type="match status" value="1"/>
</dbReference>
<dbReference type="InterPro" id="IPR013767">
    <property type="entry name" value="PAS_fold"/>
</dbReference>
<keyword evidence="8" id="KW-0547">Nucleotide-binding</keyword>
<evidence type="ECO:0000256" key="6">
    <source>
        <dbReference type="ARBA" id="ARBA00022679"/>
    </source>
</evidence>
<comment type="caution">
    <text evidence="16">The sequence shown here is derived from an EMBL/GenBank/DDBJ whole genome shotgun (WGS) entry which is preliminary data.</text>
</comment>
<dbReference type="EMBL" id="BMKR01000006">
    <property type="protein sequence ID" value="GGF74216.1"/>
    <property type="molecule type" value="Genomic_DNA"/>
</dbReference>
<dbReference type="Pfam" id="PF00989">
    <property type="entry name" value="PAS"/>
    <property type="match status" value="1"/>
</dbReference>
<dbReference type="PANTHER" id="PTHR43547">
    <property type="entry name" value="TWO-COMPONENT HISTIDINE KINASE"/>
    <property type="match status" value="1"/>
</dbReference>
<feature type="domain" description="Histidine kinase" evidence="15">
    <location>
        <begin position="337"/>
        <end position="529"/>
    </location>
</feature>
<dbReference type="Gene3D" id="3.30.565.10">
    <property type="entry name" value="Histidine kinase-like ATPase, C-terminal domain"/>
    <property type="match status" value="1"/>
</dbReference>
<dbReference type="InterPro" id="IPR003594">
    <property type="entry name" value="HATPase_dom"/>
</dbReference>
<dbReference type="AlphaFoldDB" id="A0A917FG09"/>
<dbReference type="GO" id="GO:0005524">
    <property type="term" value="F:ATP binding"/>
    <property type="evidence" value="ECO:0007669"/>
    <property type="project" value="UniProtKB-KW"/>
</dbReference>
<comment type="catalytic activity">
    <reaction evidence="1">
        <text>ATP + protein L-histidine = ADP + protein N-phospho-L-histidine.</text>
        <dbReference type="EC" id="2.7.13.3"/>
    </reaction>
</comment>
<dbReference type="PROSITE" id="PS50109">
    <property type="entry name" value="HIS_KIN"/>
    <property type="match status" value="1"/>
</dbReference>
<dbReference type="Gene3D" id="3.30.450.20">
    <property type="entry name" value="PAS domain"/>
    <property type="match status" value="2"/>
</dbReference>
<name>A0A917FG09_9BACL</name>
<evidence type="ECO:0000256" key="4">
    <source>
        <dbReference type="ARBA" id="ARBA00022475"/>
    </source>
</evidence>
<keyword evidence="12" id="KW-0902">Two-component regulatory system</keyword>
<evidence type="ECO:0000256" key="11">
    <source>
        <dbReference type="ARBA" id="ARBA00022989"/>
    </source>
</evidence>
<dbReference type="Gene3D" id="1.10.287.130">
    <property type="match status" value="1"/>
</dbReference>
<dbReference type="RefSeq" id="WP_189024227.1">
    <property type="nucleotide sequence ID" value="NZ_BMKR01000006.1"/>
</dbReference>
<keyword evidence="13 14" id="KW-0472">Membrane</keyword>
<feature type="transmembrane region" description="Helical" evidence="14">
    <location>
        <begin position="173"/>
        <end position="194"/>
    </location>
</feature>
<evidence type="ECO:0000259" key="15">
    <source>
        <dbReference type="PROSITE" id="PS50109"/>
    </source>
</evidence>
<evidence type="ECO:0000256" key="5">
    <source>
        <dbReference type="ARBA" id="ARBA00022553"/>
    </source>
</evidence>
<organism evidence="16 17">
    <name type="scientific">Paenibacillus albidus</name>
    <dbReference type="NCBI Taxonomy" id="2041023"/>
    <lineage>
        <taxon>Bacteria</taxon>
        <taxon>Bacillati</taxon>
        <taxon>Bacillota</taxon>
        <taxon>Bacilli</taxon>
        <taxon>Bacillales</taxon>
        <taxon>Paenibacillaceae</taxon>
        <taxon>Paenibacillus</taxon>
    </lineage>
</organism>
<dbReference type="InterPro" id="IPR004358">
    <property type="entry name" value="Sig_transdc_His_kin-like_C"/>
</dbReference>
<keyword evidence="5" id="KW-0597">Phosphoprotein</keyword>
<dbReference type="EC" id="2.7.13.3" evidence="3"/>
<evidence type="ECO:0000256" key="3">
    <source>
        <dbReference type="ARBA" id="ARBA00012438"/>
    </source>
</evidence>
<keyword evidence="4" id="KW-1003">Cell membrane</keyword>
<sequence length="535" mass="58550">MFKRKRSYGLRTTITFMVCAVVALVLLVLYIIFSNRIIPQTRESLQDKALTIARTLALMPLISEGLDEGRSKEIQAYTVKITRRNDIMFVVVLDMNSIRYSHPDASRVGQPFVGGGQKLALSGEESISEGEGTLGKSLRAFVPVYNGKGQQVGIVVVGLSLDKVKGIIRQNQWTIIAILLSGALLGAAGAIVLARKIKKMMFWMEPVEISTLLEERSAMLQSIREGIIAINHEARITLMNLEAERLLKAAGISGGALNQPIGDYLPALRLETVLNSGDAKFDEEIDLNGTTLLANSLPIRVNGAIAGAVVTFRDKTEIAHLAERLSGISVYADALRAGAHEFMNKLHVIMGMTHMGLYDELQQYISGTVRNYQNEIGSITKQIKDPVMAGFLLGKLSRAREAGINLMLAADSYLPESEGPEIIHELITIVGNLLDNAMDALEGVEDKEILLAFRYDQGRMICTVEDTGPGIEEFLREEIYVQGFSTKGDNRGLGLHLVRRSVEKLNGSLLLHSGGEPGATFAVDVPYKIKGEENE</sequence>
<keyword evidence="7 14" id="KW-0812">Transmembrane</keyword>
<keyword evidence="17" id="KW-1185">Reference proteome</keyword>
<dbReference type="InterPro" id="IPR039506">
    <property type="entry name" value="SPOB_a"/>
</dbReference>
<dbReference type="GO" id="GO:0005886">
    <property type="term" value="C:plasma membrane"/>
    <property type="evidence" value="ECO:0007669"/>
    <property type="project" value="UniProtKB-SubCell"/>
</dbReference>
<dbReference type="SUPFAM" id="SSF55890">
    <property type="entry name" value="Sporulation response regulatory protein Spo0B"/>
    <property type="match status" value="1"/>
</dbReference>
<dbReference type="Pfam" id="PF17203">
    <property type="entry name" value="sCache_3_2"/>
    <property type="match status" value="1"/>
</dbReference>
<dbReference type="SMART" id="SM00387">
    <property type="entry name" value="HATPase_c"/>
    <property type="match status" value="1"/>
</dbReference>
<evidence type="ECO:0000256" key="7">
    <source>
        <dbReference type="ARBA" id="ARBA00022692"/>
    </source>
</evidence>
<evidence type="ECO:0000313" key="17">
    <source>
        <dbReference type="Proteomes" id="UP000637643"/>
    </source>
</evidence>
<evidence type="ECO:0000256" key="8">
    <source>
        <dbReference type="ARBA" id="ARBA00022741"/>
    </source>
</evidence>
<keyword evidence="10" id="KW-0067">ATP-binding</keyword>
<evidence type="ECO:0000256" key="2">
    <source>
        <dbReference type="ARBA" id="ARBA00004651"/>
    </source>
</evidence>
<dbReference type="GO" id="GO:0006355">
    <property type="term" value="P:regulation of DNA-templated transcription"/>
    <property type="evidence" value="ECO:0007669"/>
    <property type="project" value="InterPro"/>
</dbReference>
<evidence type="ECO:0000256" key="12">
    <source>
        <dbReference type="ARBA" id="ARBA00023012"/>
    </source>
</evidence>
<evidence type="ECO:0000256" key="13">
    <source>
        <dbReference type="ARBA" id="ARBA00023136"/>
    </source>
</evidence>
<protein>
    <recommendedName>
        <fullName evidence="3">histidine kinase</fullName>
        <ecNumber evidence="3">2.7.13.3</ecNumber>
    </recommendedName>
</protein>
<gene>
    <name evidence="16" type="ORF">GCM10010912_19330</name>
</gene>
<dbReference type="InterPro" id="IPR033463">
    <property type="entry name" value="sCache_3"/>
</dbReference>
<dbReference type="NCBIfam" id="NF008298">
    <property type="entry name" value="PRK11086.1"/>
    <property type="match status" value="1"/>
</dbReference>
<dbReference type="FunFam" id="3.30.450.20:FF:000018">
    <property type="entry name" value="Sensor histidine kinase DcuS"/>
    <property type="match status" value="1"/>
</dbReference>
<proteinExistence type="predicted"/>
<keyword evidence="6" id="KW-0808">Transferase</keyword>
<evidence type="ECO:0000256" key="9">
    <source>
        <dbReference type="ARBA" id="ARBA00022777"/>
    </source>
</evidence>
<evidence type="ECO:0000256" key="14">
    <source>
        <dbReference type="SAM" id="Phobius"/>
    </source>
</evidence>